<keyword evidence="5" id="KW-1133">Transmembrane helix</keyword>
<dbReference type="GO" id="GO:0005524">
    <property type="term" value="F:ATP binding"/>
    <property type="evidence" value="ECO:0007669"/>
    <property type="project" value="UniProtKB-KW"/>
</dbReference>
<keyword evidence="1" id="KW-0808">Transferase</keyword>
<evidence type="ECO:0000259" key="6">
    <source>
        <dbReference type="PROSITE" id="PS50011"/>
    </source>
</evidence>
<dbReference type="InterPro" id="IPR011009">
    <property type="entry name" value="Kinase-like_dom_sf"/>
</dbReference>
<dbReference type="InterPro" id="IPR000719">
    <property type="entry name" value="Prot_kinase_dom"/>
</dbReference>
<organism evidence="8 9">
    <name type="scientific">Marinobacter nitratireducens</name>
    <dbReference type="NCBI Taxonomy" id="1137280"/>
    <lineage>
        <taxon>Bacteria</taxon>
        <taxon>Pseudomonadati</taxon>
        <taxon>Pseudomonadota</taxon>
        <taxon>Gammaproteobacteria</taxon>
        <taxon>Pseudomonadales</taxon>
        <taxon>Marinobacteraceae</taxon>
        <taxon>Marinobacter</taxon>
    </lineage>
</organism>
<dbReference type="SMART" id="SM00220">
    <property type="entry name" value="S_TKc"/>
    <property type="match status" value="1"/>
</dbReference>
<dbReference type="PANTHER" id="PTHR43289">
    <property type="entry name" value="MITOGEN-ACTIVATED PROTEIN KINASE KINASE KINASE 20-RELATED"/>
    <property type="match status" value="1"/>
</dbReference>
<dbReference type="InterPro" id="IPR008271">
    <property type="entry name" value="Ser/Thr_kinase_AS"/>
</dbReference>
<sequence>MTTTLRLTTAQHSDRGFKAVNQDFHGMLVPEGHQLATKGAVIAMADGISSSKVSQIASESAVAGFLNDYLSTPDSWPVKLSAERVLQATNAWLHAQTRQSQYRYDRDRGYLCTLSVLILKSATAYLFNVGDTRIYRIRNRQIEQLTTDHRLWLSNTDSCLTRAMGMEHRVEIDYRALPVNPGDTFLLATDGVHEYLSDAELCRVVDNHGSQLELASRALTKAALDAGSDDNLSVQLVRVDAVASSRESTELHRALTELPCAPELVPGQTLDGYRIVRQIHGSSRSHVFQAVDIASQQPVALKTPSMELRQDADYLEQFAAEEWIARRINNPHVVRPFSPERQRSCVYLATEFIEARTLKQWMLDHPKPALETVRGLIEQIARGLRAFHRMAMVHQDLKPENILVDAHGKVTLIDFGATRVTGLQELQTADEDWFPRGAALYSAPETFIGETGTWLADQFSLGVITYQLLTGQLPFGAEVPKIRSVRDQRQLTYQSARALRDDLPIWLDDAIARAVHPDAHRRYPALSEFLSDLRQPGTDWQRRHRPPLMERHPVTFWQSLSALLLLALVISIASR</sequence>
<accession>A0A072MWZ3</accession>
<evidence type="ECO:0000256" key="4">
    <source>
        <dbReference type="ARBA" id="ARBA00022840"/>
    </source>
</evidence>
<proteinExistence type="predicted"/>
<dbReference type="CDD" id="cd00143">
    <property type="entry name" value="PP2Cc"/>
    <property type="match status" value="1"/>
</dbReference>
<keyword evidence="2" id="KW-0547">Nucleotide-binding</keyword>
<comment type="caution">
    <text evidence="8">The sequence shown here is derived from an EMBL/GenBank/DDBJ whole genome shotgun (WGS) entry which is preliminary data.</text>
</comment>
<keyword evidence="4" id="KW-0067">ATP-binding</keyword>
<keyword evidence="3 8" id="KW-0418">Kinase</keyword>
<dbReference type="InterPro" id="IPR001932">
    <property type="entry name" value="PPM-type_phosphatase-like_dom"/>
</dbReference>
<dbReference type="PROSITE" id="PS00108">
    <property type="entry name" value="PROTEIN_KINASE_ST"/>
    <property type="match status" value="1"/>
</dbReference>
<keyword evidence="8" id="KW-0723">Serine/threonine-protein kinase</keyword>
<reference evidence="8 9" key="1">
    <citation type="submission" date="2012-12" db="EMBL/GenBank/DDBJ databases">
        <title>Genome assembly of Marinobacter sp. AK21.</title>
        <authorList>
            <person name="Khatri I."/>
            <person name="Kumar R."/>
            <person name="Vaidya B."/>
            <person name="Subramanian S."/>
            <person name="Pinnaka A."/>
        </authorList>
    </citation>
    <scope>NUCLEOTIDE SEQUENCE [LARGE SCALE GENOMIC DNA]</scope>
    <source>
        <strain evidence="8 9">AK21</strain>
    </source>
</reference>
<dbReference type="AlphaFoldDB" id="A0A072MWZ3"/>
<evidence type="ECO:0000256" key="3">
    <source>
        <dbReference type="ARBA" id="ARBA00022777"/>
    </source>
</evidence>
<evidence type="ECO:0000313" key="8">
    <source>
        <dbReference type="EMBL" id="KEF29939.1"/>
    </source>
</evidence>
<dbReference type="Proteomes" id="UP000035057">
    <property type="component" value="Unassembled WGS sequence"/>
</dbReference>
<dbReference type="RefSeq" id="WP_036133697.1">
    <property type="nucleotide sequence ID" value="NZ_ANIE01000009.1"/>
</dbReference>
<dbReference type="SMART" id="SM00331">
    <property type="entry name" value="PP2C_SIG"/>
    <property type="match status" value="1"/>
</dbReference>
<dbReference type="Pfam" id="PF00069">
    <property type="entry name" value="Pkinase"/>
    <property type="match status" value="1"/>
</dbReference>
<feature type="domain" description="PPM-type phosphatase" evidence="7">
    <location>
        <begin position="8"/>
        <end position="239"/>
    </location>
</feature>
<gene>
    <name evidence="8" type="ORF">D777_03115</name>
</gene>
<dbReference type="Gene3D" id="3.30.200.20">
    <property type="entry name" value="Phosphorylase Kinase, domain 1"/>
    <property type="match status" value="1"/>
</dbReference>
<keyword evidence="9" id="KW-1185">Reference proteome</keyword>
<dbReference type="OrthoDB" id="9801841at2"/>
<dbReference type="PANTHER" id="PTHR43289:SF6">
    <property type="entry name" value="SERINE_THREONINE-PROTEIN KINASE NEKL-3"/>
    <property type="match status" value="1"/>
</dbReference>
<evidence type="ECO:0000256" key="5">
    <source>
        <dbReference type="SAM" id="Phobius"/>
    </source>
</evidence>
<dbReference type="EMBL" id="ANIE01000009">
    <property type="protein sequence ID" value="KEF29939.1"/>
    <property type="molecule type" value="Genomic_DNA"/>
</dbReference>
<dbReference type="SMART" id="SM00332">
    <property type="entry name" value="PP2Cc"/>
    <property type="match status" value="1"/>
</dbReference>
<evidence type="ECO:0000259" key="7">
    <source>
        <dbReference type="PROSITE" id="PS51746"/>
    </source>
</evidence>
<feature type="transmembrane region" description="Helical" evidence="5">
    <location>
        <begin position="554"/>
        <end position="573"/>
    </location>
</feature>
<keyword evidence="5" id="KW-0472">Membrane</keyword>
<dbReference type="Gene3D" id="3.60.40.10">
    <property type="entry name" value="PPM-type phosphatase domain"/>
    <property type="match status" value="1"/>
</dbReference>
<dbReference type="PROSITE" id="PS50011">
    <property type="entry name" value="PROTEIN_KINASE_DOM"/>
    <property type="match status" value="1"/>
</dbReference>
<dbReference type="Gene3D" id="1.10.510.10">
    <property type="entry name" value="Transferase(Phosphotransferase) domain 1"/>
    <property type="match status" value="1"/>
</dbReference>
<dbReference type="CDD" id="cd14014">
    <property type="entry name" value="STKc_PknB_like"/>
    <property type="match status" value="1"/>
</dbReference>
<feature type="domain" description="Protein kinase" evidence="6">
    <location>
        <begin position="273"/>
        <end position="555"/>
    </location>
</feature>
<evidence type="ECO:0000256" key="2">
    <source>
        <dbReference type="ARBA" id="ARBA00022741"/>
    </source>
</evidence>
<protein>
    <submittedName>
        <fullName evidence="8">Serine/threonine protein kinase</fullName>
    </submittedName>
</protein>
<name>A0A072MWZ3_9GAMM</name>
<dbReference type="GO" id="GO:0004674">
    <property type="term" value="F:protein serine/threonine kinase activity"/>
    <property type="evidence" value="ECO:0007669"/>
    <property type="project" value="UniProtKB-KW"/>
</dbReference>
<dbReference type="PROSITE" id="PS51746">
    <property type="entry name" value="PPM_2"/>
    <property type="match status" value="1"/>
</dbReference>
<evidence type="ECO:0000313" key="9">
    <source>
        <dbReference type="Proteomes" id="UP000035057"/>
    </source>
</evidence>
<dbReference type="InterPro" id="IPR036457">
    <property type="entry name" value="PPM-type-like_dom_sf"/>
</dbReference>
<dbReference type="SUPFAM" id="SSF81606">
    <property type="entry name" value="PP2C-like"/>
    <property type="match status" value="1"/>
</dbReference>
<keyword evidence="5" id="KW-0812">Transmembrane</keyword>
<dbReference type="SUPFAM" id="SSF56112">
    <property type="entry name" value="Protein kinase-like (PK-like)"/>
    <property type="match status" value="1"/>
</dbReference>
<dbReference type="STRING" id="1137280.D777_03115"/>
<evidence type="ECO:0000256" key="1">
    <source>
        <dbReference type="ARBA" id="ARBA00022679"/>
    </source>
</evidence>
<dbReference type="Pfam" id="PF13672">
    <property type="entry name" value="PP2C_2"/>
    <property type="match status" value="1"/>
</dbReference>
<dbReference type="PATRIC" id="fig|1137280.3.peg.2931"/>